<keyword evidence="1" id="KW-0540">Nuclease</keyword>
<dbReference type="EMBL" id="LSDK01000030">
    <property type="protein sequence ID" value="KXB77698.1"/>
    <property type="molecule type" value="Genomic_DNA"/>
</dbReference>
<comment type="caution">
    <text evidence="1">The sequence shown here is derived from an EMBL/GenBank/DDBJ whole genome shotgun (WGS) entry which is preliminary data.</text>
</comment>
<dbReference type="OrthoDB" id="922993at2"/>
<name>A0A134BCQ5_9PORP</name>
<dbReference type="Proteomes" id="UP000070224">
    <property type="component" value="Unassembled WGS sequence"/>
</dbReference>
<dbReference type="STRING" id="322095.HMPREF3185_00455"/>
<reference evidence="2" key="1">
    <citation type="submission" date="2016-01" db="EMBL/GenBank/DDBJ databases">
        <authorList>
            <person name="Mitreva M."/>
            <person name="Pepin K.H."/>
            <person name="Mihindukulasuriya K.A."/>
            <person name="Fulton R."/>
            <person name="Fronick C."/>
            <person name="O'Laughlin M."/>
            <person name="Miner T."/>
            <person name="Herter B."/>
            <person name="Rosa B.A."/>
            <person name="Cordes M."/>
            <person name="Tomlinson C."/>
            <person name="Wollam A."/>
            <person name="Palsikar V.B."/>
            <person name="Mardis E.R."/>
            <person name="Wilson R.K."/>
        </authorList>
    </citation>
    <scope>NUCLEOTIDE SEQUENCE [LARGE SCALE GENOMIC DNA]</scope>
    <source>
        <strain evidence="2">KA00683</strain>
    </source>
</reference>
<keyword evidence="1" id="KW-0378">Hydrolase</keyword>
<evidence type="ECO:0000313" key="2">
    <source>
        <dbReference type="Proteomes" id="UP000070224"/>
    </source>
</evidence>
<evidence type="ECO:0000313" key="1">
    <source>
        <dbReference type="EMBL" id="KXB77698.1"/>
    </source>
</evidence>
<sequence length="547" mass="64169">MKVLIEDYHYSPTDLPELKGITPIELNDGQVKLPYVGYYYDSGAEEAIFILPKVFIIDKLALGKYKPELLLHINAENKQLAQEEHAFLFELSTWIYQAIALFCERHPENEITSPRELAGIIGHRRDGETTLLDLILALIRFGKEHQSLFTYIATIAHSGRHKIHWTKTIRTTSPVLQDGKPYYLKCKTKEKTINYDEELICLFYSTLDYLKQSYHFVVKRNLNYETERPHRIKSLIEGGKGTRRLRQIRGKYFTDELVQLWELLYAFYQKAEEAAQRQAHNERLLVRNFNIVFEDMIDSLIGEESLPSGLKEQKDGKIIDHIYRGESLIGDGEIYFIGDSKYYSEGNSIGENSIYKQFTYAKNVIQYHIDLILKKTQDLRYRDELTEGYNPTPNFFIRGTIGKDLSDKEIKLQPEGKGRYESKHFEDRLFDRDTLLVLTYEINFLYVLSSYVQNRGYAPDNTLRKRFREDVIKAFKELYCFYELLPQASAEEKKDFVEQHFKQLLGKIYQKKDKTLILALKREGKTVIDKSILDLIPEDKRKDYPLS</sequence>
<protein>
    <submittedName>
        <fullName evidence="1">LlaJI restriction endonuclease</fullName>
    </submittedName>
</protein>
<dbReference type="GO" id="GO:0004519">
    <property type="term" value="F:endonuclease activity"/>
    <property type="evidence" value="ECO:0007669"/>
    <property type="project" value="UniProtKB-KW"/>
</dbReference>
<dbReference type="InterPro" id="IPR018579">
    <property type="entry name" value="Restrct_endonuc_II_LlaJI"/>
</dbReference>
<organism evidence="1 2">
    <name type="scientific">Porphyromonas somerae</name>
    <dbReference type="NCBI Taxonomy" id="322095"/>
    <lineage>
        <taxon>Bacteria</taxon>
        <taxon>Pseudomonadati</taxon>
        <taxon>Bacteroidota</taxon>
        <taxon>Bacteroidia</taxon>
        <taxon>Bacteroidales</taxon>
        <taxon>Porphyromonadaceae</taxon>
        <taxon>Porphyromonas</taxon>
    </lineage>
</organism>
<keyword evidence="1" id="KW-0255">Endonuclease</keyword>
<keyword evidence="2" id="KW-1185">Reference proteome</keyword>
<dbReference type="PATRIC" id="fig|322095.3.peg.450"/>
<dbReference type="RefSeq" id="WP_060934969.1">
    <property type="nucleotide sequence ID" value="NZ_KQ960419.1"/>
</dbReference>
<gene>
    <name evidence="1" type="ORF">HMPREF3185_00455</name>
</gene>
<dbReference type="AlphaFoldDB" id="A0A134BCQ5"/>
<accession>A0A134BCQ5</accession>
<dbReference type="Pfam" id="PF09563">
    <property type="entry name" value="RE_LlaJI"/>
    <property type="match status" value="1"/>
</dbReference>
<proteinExistence type="predicted"/>